<dbReference type="SUPFAM" id="SSF56436">
    <property type="entry name" value="C-type lectin-like"/>
    <property type="match status" value="1"/>
</dbReference>
<dbReference type="InterPro" id="IPR001304">
    <property type="entry name" value="C-type_lectin-like"/>
</dbReference>
<name>A0ABD0VYD7_UMBPY</name>
<evidence type="ECO:0000259" key="2">
    <source>
        <dbReference type="PROSITE" id="PS50041"/>
    </source>
</evidence>
<dbReference type="PROSITE" id="PS50041">
    <property type="entry name" value="C_TYPE_LECTIN_2"/>
    <property type="match status" value="1"/>
</dbReference>
<keyword evidence="1" id="KW-0732">Signal</keyword>
<keyword evidence="4" id="KW-1185">Reference proteome</keyword>
<evidence type="ECO:0000313" key="4">
    <source>
        <dbReference type="Proteomes" id="UP001557470"/>
    </source>
</evidence>
<feature type="chain" id="PRO_5044746224" description="C-type lectin domain-containing protein" evidence="1">
    <location>
        <begin position="18"/>
        <end position="177"/>
    </location>
</feature>
<feature type="signal peptide" evidence="1">
    <location>
        <begin position="1"/>
        <end position="17"/>
    </location>
</feature>
<dbReference type="EMBL" id="JAGEUA010000011">
    <property type="protein sequence ID" value="KAL0962695.1"/>
    <property type="molecule type" value="Genomic_DNA"/>
</dbReference>
<dbReference type="SMART" id="SM00034">
    <property type="entry name" value="CLECT"/>
    <property type="match status" value="1"/>
</dbReference>
<evidence type="ECO:0000256" key="1">
    <source>
        <dbReference type="SAM" id="SignalP"/>
    </source>
</evidence>
<dbReference type="PRINTS" id="PR01504">
    <property type="entry name" value="PNCREATITSAP"/>
</dbReference>
<organism evidence="3 4">
    <name type="scientific">Umbra pygmaea</name>
    <name type="common">Eastern mudminnow</name>
    <dbReference type="NCBI Taxonomy" id="75934"/>
    <lineage>
        <taxon>Eukaryota</taxon>
        <taxon>Metazoa</taxon>
        <taxon>Chordata</taxon>
        <taxon>Craniata</taxon>
        <taxon>Vertebrata</taxon>
        <taxon>Euteleostomi</taxon>
        <taxon>Actinopterygii</taxon>
        <taxon>Neopterygii</taxon>
        <taxon>Teleostei</taxon>
        <taxon>Protacanthopterygii</taxon>
        <taxon>Esociformes</taxon>
        <taxon>Umbridae</taxon>
        <taxon>Umbra</taxon>
    </lineage>
</organism>
<comment type="caution">
    <text evidence="3">The sequence shown here is derived from an EMBL/GenBank/DDBJ whole genome shotgun (WGS) entry which is preliminary data.</text>
</comment>
<feature type="domain" description="C-type lectin" evidence="2">
    <location>
        <begin position="56"/>
        <end position="174"/>
    </location>
</feature>
<evidence type="ECO:0000313" key="3">
    <source>
        <dbReference type="EMBL" id="KAL0962695.1"/>
    </source>
</evidence>
<dbReference type="Pfam" id="PF00059">
    <property type="entry name" value="Lectin_C"/>
    <property type="match status" value="1"/>
</dbReference>
<dbReference type="InterPro" id="IPR016187">
    <property type="entry name" value="CTDL_fold"/>
</dbReference>
<dbReference type="PANTHER" id="PTHR22803">
    <property type="entry name" value="MANNOSE, PHOSPHOLIPASE, LECTIN RECEPTOR RELATED"/>
    <property type="match status" value="1"/>
</dbReference>
<dbReference type="AlphaFoldDB" id="A0ABD0VYD7"/>
<accession>A0ABD0VYD7</accession>
<protein>
    <recommendedName>
        <fullName evidence="2">C-type lectin domain-containing protein</fullName>
    </recommendedName>
</protein>
<proteinExistence type="predicted"/>
<dbReference type="Proteomes" id="UP001557470">
    <property type="component" value="Unassembled WGS sequence"/>
</dbReference>
<dbReference type="InterPro" id="IPR050111">
    <property type="entry name" value="C-type_lectin/snaclec_domain"/>
</dbReference>
<sequence length="177" mass="20386">MLNIILLLSSVFALGNAWYRNDTDKQIMENLLRNLPIEKQEPDTRSSSCPLGWHNYGTRCYHYVPILAQWAEAEHYCLLLGGNLASVHSLSQHNFLLSIIQRSGGNQHTWIGGYDAIKEGLWLWSDGSRFNYQKWSPGQPDNRASLEHCMEMNFQTERGQNDNVCSLQRPFICARKQ</sequence>
<reference evidence="3 4" key="1">
    <citation type="submission" date="2024-06" db="EMBL/GenBank/DDBJ databases">
        <authorList>
            <person name="Pan Q."/>
            <person name="Wen M."/>
            <person name="Jouanno E."/>
            <person name="Zahm M."/>
            <person name="Klopp C."/>
            <person name="Cabau C."/>
            <person name="Louis A."/>
            <person name="Berthelot C."/>
            <person name="Parey E."/>
            <person name="Roest Crollius H."/>
            <person name="Montfort J."/>
            <person name="Robinson-Rechavi M."/>
            <person name="Bouchez O."/>
            <person name="Lampietro C."/>
            <person name="Lopez Roques C."/>
            <person name="Donnadieu C."/>
            <person name="Postlethwait J."/>
            <person name="Bobe J."/>
            <person name="Verreycken H."/>
            <person name="Guiguen Y."/>
        </authorList>
    </citation>
    <scope>NUCLEOTIDE SEQUENCE [LARGE SCALE GENOMIC DNA]</scope>
    <source>
        <strain evidence="3">Up_M1</strain>
        <tissue evidence="3">Testis</tissue>
    </source>
</reference>
<dbReference type="Gene3D" id="3.10.100.10">
    <property type="entry name" value="Mannose-Binding Protein A, subunit A"/>
    <property type="match status" value="1"/>
</dbReference>
<dbReference type="InterPro" id="IPR016186">
    <property type="entry name" value="C-type_lectin-like/link_sf"/>
</dbReference>
<gene>
    <name evidence="3" type="ORF">UPYG_G00344110</name>
</gene>